<dbReference type="EMBL" id="GBRH01251053">
    <property type="protein sequence ID" value="JAD46842.1"/>
    <property type="molecule type" value="Transcribed_RNA"/>
</dbReference>
<sequence length="39" mass="4362">MQILNIALVKNLPFRSQLGYSIVVLDSVFLMSLYLHPAG</sequence>
<reference evidence="1" key="2">
    <citation type="journal article" date="2015" name="Data Brief">
        <title>Shoot transcriptome of the giant reed, Arundo donax.</title>
        <authorList>
            <person name="Barrero R.A."/>
            <person name="Guerrero F.D."/>
            <person name="Moolhuijzen P."/>
            <person name="Goolsby J.A."/>
            <person name="Tidwell J."/>
            <person name="Bellgard S.E."/>
            <person name="Bellgard M.I."/>
        </authorList>
    </citation>
    <scope>NUCLEOTIDE SEQUENCE</scope>
    <source>
        <tissue evidence="1">Shoot tissue taken approximately 20 cm above the soil surface</tissue>
    </source>
</reference>
<name>A0A0A9AIA9_ARUDO</name>
<dbReference type="AlphaFoldDB" id="A0A0A9AIA9"/>
<organism evidence="1">
    <name type="scientific">Arundo donax</name>
    <name type="common">Giant reed</name>
    <name type="synonym">Donax arundinaceus</name>
    <dbReference type="NCBI Taxonomy" id="35708"/>
    <lineage>
        <taxon>Eukaryota</taxon>
        <taxon>Viridiplantae</taxon>
        <taxon>Streptophyta</taxon>
        <taxon>Embryophyta</taxon>
        <taxon>Tracheophyta</taxon>
        <taxon>Spermatophyta</taxon>
        <taxon>Magnoliopsida</taxon>
        <taxon>Liliopsida</taxon>
        <taxon>Poales</taxon>
        <taxon>Poaceae</taxon>
        <taxon>PACMAD clade</taxon>
        <taxon>Arundinoideae</taxon>
        <taxon>Arundineae</taxon>
        <taxon>Arundo</taxon>
    </lineage>
</organism>
<reference evidence="1" key="1">
    <citation type="submission" date="2014-09" db="EMBL/GenBank/DDBJ databases">
        <authorList>
            <person name="Magalhaes I.L.F."/>
            <person name="Oliveira U."/>
            <person name="Santos F.R."/>
            <person name="Vidigal T.H.D.A."/>
            <person name="Brescovit A.D."/>
            <person name="Santos A.J."/>
        </authorList>
    </citation>
    <scope>NUCLEOTIDE SEQUENCE</scope>
    <source>
        <tissue evidence="1">Shoot tissue taken approximately 20 cm above the soil surface</tissue>
    </source>
</reference>
<accession>A0A0A9AIA9</accession>
<evidence type="ECO:0000313" key="1">
    <source>
        <dbReference type="EMBL" id="JAD46842.1"/>
    </source>
</evidence>
<proteinExistence type="predicted"/>
<protein>
    <submittedName>
        <fullName evidence="1">Uncharacterized protein</fullName>
    </submittedName>
</protein>